<dbReference type="InterPro" id="IPR009060">
    <property type="entry name" value="UBA-like_sf"/>
</dbReference>
<feature type="domain" description="Ubiquitin-like" evidence="4">
    <location>
        <begin position="5"/>
        <end position="78"/>
    </location>
</feature>
<name>A0A1J4J2Z2_9EUKA</name>
<dbReference type="CDD" id="cd14291">
    <property type="entry name" value="UBA1_NUB1_like"/>
    <property type="match status" value="1"/>
</dbReference>
<comment type="subcellular location">
    <subcellularLocation>
        <location evidence="1">Nucleus</location>
    </subcellularLocation>
    <subcellularLocation>
        <location evidence="1">Cytoplasm</location>
    </subcellularLocation>
</comment>
<dbReference type="RefSeq" id="XP_068346961.1">
    <property type="nucleotide sequence ID" value="XM_068490626.1"/>
</dbReference>
<dbReference type="Gene3D" id="3.10.20.90">
    <property type="entry name" value="Phosphatidylinositol 3-kinase Catalytic Subunit, Chain A, domain 1"/>
    <property type="match status" value="1"/>
</dbReference>
<dbReference type="PANTHER" id="PTHR10621:SF0">
    <property type="entry name" value="UV EXCISION REPAIR PROTEIN RAD23"/>
    <property type="match status" value="1"/>
</dbReference>
<dbReference type="GO" id="GO:0005654">
    <property type="term" value="C:nucleoplasm"/>
    <property type="evidence" value="ECO:0007669"/>
    <property type="project" value="TreeGrafter"/>
</dbReference>
<keyword evidence="1" id="KW-0539">Nucleus</keyword>
<dbReference type="PANTHER" id="PTHR10621">
    <property type="entry name" value="UV EXCISION REPAIR PROTEIN RAD23"/>
    <property type="match status" value="1"/>
</dbReference>
<organism evidence="5 6">
    <name type="scientific">Tritrichomonas foetus</name>
    <dbReference type="NCBI Taxonomy" id="1144522"/>
    <lineage>
        <taxon>Eukaryota</taxon>
        <taxon>Metamonada</taxon>
        <taxon>Parabasalia</taxon>
        <taxon>Tritrichomonadida</taxon>
        <taxon>Tritrichomonadidae</taxon>
        <taxon>Tritrichomonas</taxon>
    </lineage>
</organism>
<dbReference type="GO" id="GO:0006289">
    <property type="term" value="P:nucleotide-excision repair"/>
    <property type="evidence" value="ECO:0007669"/>
    <property type="project" value="UniProtKB-UniRule"/>
</dbReference>
<gene>
    <name evidence="5" type="ORF">TRFO_02344</name>
</gene>
<sequence>MSKLMIVTFTNISGKKINIECDPEQTIKDIMVIVAEKFDAKNDKIRLIYSGKPLSEDQTLKNINYQQGTTVIVHISRRPVAPPPSTPAPSVSTPPQPSQTSTTPTASLPNPIQQPVAPPPSNPISPPVSAQPSQPQGNSETSASHDEAISELMSMGYNLNQCEVALRLANGDLSLAANLLIEGRIPAKADPKPPQPREPILYNYGHSNAMFKPDKNCETLRNLVFLNFNHGVSSIIAVLNNIDPELSAKIQENPAPMMRMLGIPAQASPNGIVVATSHPRVPSQAPPSMQPGMQPNMQPGVQPSMQPNMQQPMNRPPSLIEQKLASYTQEEQNSIKRLVEMGFDLINVIQAFDACDKNEQQAANLLLSMNN</sequence>
<dbReference type="Pfam" id="PF00240">
    <property type="entry name" value="ubiquitin"/>
    <property type="match status" value="1"/>
</dbReference>
<keyword evidence="1" id="KW-0234">DNA repair</keyword>
<dbReference type="Proteomes" id="UP000179807">
    <property type="component" value="Unassembled WGS sequence"/>
</dbReference>
<dbReference type="CDD" id="cd14281">
    <property type="entry name" value="UBA2_Rad23_like"/>
    <property type="match status" value="1"/>
</dbReference>
<dbReference type="PROSITE" id="PS50053">
    <property type="entry name" value="UBIQUITIN_2"/>
    <property type="match status" value="1"/>
</dbReference>
<feature type="domain" description="UBA" evidence="3">
    <location>
        <begin position="328"/>
        <end position="369"/>
    </location>
</feature>
<protein>
    <recommendedName>
        <fullName evidence="1">UV excision repair protein RAD23</fullName>
    </recommendedName>
</protein>
<dbReference type="FunFam" id="1.10.8.10:FF:000002">
    <property type="entry name" value="UV excision repair protein RAD23 homolog"/>
    <property type="match status" value="1"/>
</dbReference>
<dbReference type="VEuPathDB" id="TrichDB:TRFO_02344"/>
<feature type="compositionally biased region" description="Pro residues" evidence="2">
    <location>
        <begin position="116"/>
        <end position="126"/>
    </location>
</feature>
<dbReference type="InterPro" id="IPR004806">
    <property type="entry name" value="Rad23"/>
</dbReference>
<evidence type="ECO:0000256" key="1">
    <source>
        <dbReference type="RuleBase" id="RU367049"/>
    </source>
</evidence>
<dbReference type="EMBL" id="MLAK01001370">
    <property type="protein sequence ID" value="OHS93824.1"/>
    <property type="molecule type" value="Genomic_DNA"/>
</dbReference>
<dbReference type="GeneID" id="94825330"/>
<dbReference type="Pfam" id="PF00627">
    <property type="entry name" value="UBA"/>
    <property type="match status" value="2"/>
</dbReference>
<feature type="domain" description="UBA" evidence="3">
    <location>
        <begin position="143"/>
        <end position="183"/>
    </location>
</feature>
<dbReference type="GO" id="GO:0005829">
    <property type="term" value="C:cytosol"/>
    <property type="evidence" value="ECO:0007669"/>
    <property type="project" value="TreeGrafter"/>
</dbReference>
<dbReference type="AlphaFoldDB" id="A0A1J4J2Z2"/>
<feature type="compositionally biased region" description="Low complexity" evidence="2">
    <location>
        <begin position="98"/>
        <end position="115"/>
    </location>
</feature>
<dbReference type="InterPro" id="IPR029071">
    <property type="entry name" value="Ubiquitin-like_domsf"/>
</dbReference>
<evidence type="ECO:0000313" key="6">
    <source>
        <dbReference type="Proteomes" id="UP000179807"/>
    </source>
</evidence>
<dbReference type="GO" id="GO:0070628">
    <property type="term" value="F:proteasome binding"/>
    <property type="evidence" value="ECO:0007669"/>
    <property type="project" value="TreeGrafter"/>
</dbReference>
<dbReference type="InterPro" id="IPR015940">
    <property type="entry name" value="UBA"/>
</dbReference>
<evidence type="ECO:0000313" key="5">
    <source>
        <dbReference type="EMBL" id="OHS93824.1"/>
    </source>
</evidence>
<dbReference type="PROSITE" id="PS50030">
    <property type="entry name" value="UBA"/>
    <property type="match status" value="2"/>
</dbReference>
<accession>A0A1J4J2Z2</accession>
<reference evidence="5" key="1">
    <citation type="submission" date="2016-10" db="EMBL/GenBank/DDBJ databases">
        <authorList>
            <person name="Benchimol M."/>
            <person name="Almeida L.G."/>
            <person name="Vasconcelos A.T."/>
            <person name="Perreira-Neves A."/>
            <person name="Rosa I.A."/>
            <person name="Tasca T."/>
            <person name="Bogo M.R."/>
            <person name="de Souza W."/>
        </authorList>
    </citation>
    <scope>NUCLEOTIDE SEQUENCE [LARGE SCALE GENOMIC DNA]</scope>
    <source>
        <strain evidence="5">K</strain>
    </source>
</reference>
<keyword evidence="1" id="KW-0963">Cytoplasm</keyword>
<comment type="caution">
    <text evidence="5">The sequence shown here is derived from an EMBL/GenBank/DDBJ whole genome shotgun (WGS) entry which is preliminary data.</text>
</comment>
<proteinExistence type="inferred from homology"/>
<evidence type="ECO:0000256" key="2">
    <source>
        <dbReference type="SAM" id="MobiDB-lite"/>
    </source>
</evidence>
<comment type="function">
    <text evidence="1">Multiubiquitin chain receptor involved in modulation of proteasomal degradation. Involved in nucleotide excision repair.</text>
</comment>
<keyword evidence="6" id="KW-1185">Reference proteome</keyword>
<evidence type="ECO:0000259" key="3">
    <source>
        <dbReference type="PROSITE" id="PS50030"/>
    </source>
</evidence>
<dbReference type="GO" id="GO:0031593">
    <property type="term" value="F:polyubiquitin modification-dependent protein binding"/>
    <property type="evidence" value="ECO:0007669"/>
    <property type="project" value="UniProtKB-UniRule"/>
</dbReference>
<dbReference type="GO" id="GO:0003684">
    <property type="term" value="F:damaged DNA binding"/>
    <property type="evidence" value="ECO:0007669"/>
    <property type="project" value="UniProtKB-UniRule"/>
</dbReference>
<dbReference type="Gene3D" id="1.10.8.10">
    <property type="entry name" value="DNA helicase RuvA subunit, C-terminal domain"/>
    <property type="match status" value="2"/>
</dbReference>
<feature type="compositionally biased region" description="Low complexity" evidence="2">
    <location>
        <begin position="127"/>
        <end position="136"/>
    </location>
</feature>
<dbReference type="CDD" id="cd01805">
    <property type="entry name" value="Ubl_Rad23"/>
    <property type="match status" value="1"/>
</dbReference>
<dbReference type="PRINTS" id="PR01839">
    <property type="entry name" value="RAD23PROTEIN"/>
</dbReference>
<dbReference type="SMART" id="SM00165">
    <property type="entry name" value="UBA"/>
    <property type="match status" value="2"/>
</dbReference>
<feature type="region of interest" description="Disordered" evidence="2">
    <location>
        <begin position="78"/>
        <end position="145"/>
    </location>
</feature>
<evidence type="ECO:0000259" key="4">
    <source>
        <dbReference type="PROSITE" id="PS50053"/>
    </source>
</evidence>
<dbReference type="GO" id="GO:0043161">
    <property type="term" value="P:proteasome-mediated ubiquitin-dependent protein catabolic process"/>
    <property type="evidence" value="ECO:0007669"/>
    <property type="project" value="UniProtKB-UniRule"/>
</dbReference>
<dbReference type="GO" id="GO:0043130">
    <property type="term" value="F:ubiquitin binding"/>
    <property type="evidence" value="ECO:0007669"/>
    <property type="project" value="UniProtKB-UniRule"/>
</dbReference>
<dbReference type="InterPro" id="IPR000626">
    <property type="entry name" value="Ubiquitin-like_dom"/>
</dbReference>
<dbReference type="OrthoDB" id="419317at2759"/>
<dbReference type="SMART" id="SM00213">
    <property type="entry name" value="UBQ"/>
    <property type="match status" value="1"/>
</dbReference>
<keyword evidence="1" id="KW-0227">DNA damage</keyword>
<comment type="similarity">
    <text evidence="1">Belongs to the RAD23 family.</text>
</comment>
<feature type="compositionally biased region" description="Pro residues" evidence="2">
    <location>
        <begin position="80"/>
        <end position="97"/>
    </location>
</feature>
<dbReference type="SUPFAM" id="SSF46934">
    <property type="entry name" value="UBA-like"/>
    <property type="match status" value="2"/>
</dbReference>
<dbReference type="SUPFAM" id="SSF54236">
    <property type="entry name" value="Ubiquitin-like"/>
    <property type="match status" value="1"/>
</dbReference>